<evidence type="ECO:0000256" key="6">
    <source>
        <dbReference type="ARBA" id="ARBA00022692"/>
    </source>
</evidence>
<evidence type="ECO:0000256" key="2">
    <source>
        <dbReference type="ARBA" id="ARBA00010633"/>
    </source>
</evidence>
<proteinExistence type="inferred from homology"/>
<dbReference type="GO" id="GO:1905706">
    <property type="term" value="P:regulation of mitochondrial ATP synthesis coupled proton transport"/>
    <property type="evidence" value="ECO:0007669"/>
    <property type="project" value="UniProtKB-ARBA"/>
</dbReference>
<dbReference type="AlphaFoldDB" id="A0A0T6B9Q8"/>
<keyword evidence="4" id="KW-0808">Transferase</keyword>
<evidence type="ECO:0000256" key="4">
    <source>
        <dbReference type="ARBA" id="ARBA00022679"/>
    </source>
</evidence>
<dbReference type="PANTHER" id="PTHR13610">
    <property type="entry name" value="METHYLTRANSFERASE DOMAIN-CONTAINING PROTEIN"/>
    <property type="match status" value="1"/>
</dbReference>
<sequence length="205" mass="22709">MNTLEGIEGFSHKKDVKLSSTGKILIGVTGGVAVALSIISIPFISPALRKICLPYVPATTSQIENILIALRGRQGKLIDLGSGDGRIVLEAAKNNFISHGVELNAWLVIYSKIDAFRKGYTNNTKFFRNDLWKFDLSPYENVVIFGVEQMMSDLERKINDECTDGSNVIACRFPLPNIVPTKTIGSGIDTVWVYEIHRKEKPHTS</sequence>
<evidence type="ECO:0000313" key="14">
    <source>
        <dbReference type="Proteomes" id="UP000051574"/>
    </source>
</evidence>
<evidence type="ECO:0000256" key="7">
    <source>
        <dbReference type="ARBA" id="ARBA00022989"/>
    </source>
</evidence>
<evidence type="ECO:0000256" key="10">
    <source>
        <dbReference type="ARBA" id="ARBA00071036"/>
    </source>
</evidence>
<dbReference type="EMBL" id="LJIG01002859">
    <property type="protein sequence ID" value="KRT84081.1"/>
    <property type="molecule type" value="Genomic_DNA"/>
</dbReference>
<keyword evidence="14" id="KW-1185">Reference proteome</keyword>
<dbReference type="SUPFAM" id="SSF53335">
    <property type="entry name" value="S-adenosyl-L-methionine-dependent methyltransferases"/>
    <property type="match status" value="1"/>
</dbReference>
<dbReference type="PANTHER" id="PTHR13610:SF9">
    <property type="entry name" value="FI06469P"/>
    <property type="match status" value="1"/>
</dbReference>
<dbReference type="OrthoDB" id="66144at2759"/>
<name>A0A0T6B9Q8_9SCAR</name>
<dbReference type="GO" id="GO:1904058">
    <property type="term" value="P:positive regulation of sensory perception of pain"/>
    <property type="evidence" value="ECO:0007669"/>
    <property type="project" value="UniProtKB-ARBA"/>
</dbReference>
<comment type="subcellular location">
    <subcellularLocation>
        <location evidence="1">Mitochondrion membrane</location>
        <topology evidence="1">Single-pass membrane protein</topology>
    </subcellularLocation>
</comment>
<evidence type="ECO:0000256" key="9">
    <source>
        <dbReference type="ARBA" id="ARBA00023136"/>
    </source>
</evidence>
<keyword evidence="8" id="KW-0496">Mitochondrion</keyword>
<organism evidence="13 14">
    <name type="scientific">Oryctes borbonicus</name>
    <dbReference type="NCBI Taxonomy" id="1629725"/>
    <lineage>
        <taxon>Eukaryota</taxon>
        <taxon>Metazoa</taxon>
        <taxon>Ecdysozoa</taxon>
        <taxon>Arthropoda</taxon>
        <taxon>Hexapoda</taxon>
        <taxon>Insecta</taxon>
        <taxon>Pterygota</taxon>
        <taxon>Neoptera</taxon>
        <taxon>Endopterygota</taxon>
        <taxon>Coleoptera</taxon>
        <taxon>Polyphaga</taxon>
        <taxon>Scarabaeiformia</taxon>
        <taxon>Scarabaeidae</taxon>
        <taxon>Dynastinae</taxon>
        <taxon>Oryctes</taxon>
    </lineage>
</organism>
<feature type="transmembrane region" description="Helical" evidence="12">
    <location>
        <begin position="24"/>
        <end position="44"/>
    </location>
</feature>
<dbReference type="FunFam" id="3.40.50.150:FF:000141">
    <property type="entry name" value="ATP synthase c subunit lysine N-methyltransferase"/>
    <property type="match status" value="1"/>
</dbReference>
<evidence type="ECO:0000256" key="5">
    <source>
        <dbReference type="ARBA" id="ARBA00022691"/>
    </source>
</evidence>
<reference evidence="13 14" key="1">
    <citation type="submission" date="2015-09" db="EMBL/GenBank/DDBJ databases">
        <title>Draft genome of the scarab beetle Oryctes borbonicus.</title>
        <authorList>
            <person name="Meyer J.M."/>
            <person name="Markov G.V."/>
            <person name="Baskaran P."/>
            <person name="Herrmann M."/>
            <person name="Sommer R.J."/>
            <person name="Roedelsperger C."/>
        </authorList>
    </citation>
    <scope>NUCLEOTIDE SEQUENCE [LARGE SCALE GENOMIC DNA]</scope>
    <source>
        <strain evidence="13">OB123</strain>
        <tissue evidence="13">Whole animal</tissue>
    </source>
</reference>
<dbReference type="GO" id="GO:0032259">
    <property type="term" value="P:methylation"/>
    <property type="evidence" value="ECO:0007669"/>
    <property type="project" value="UniProtKB-KW"/>
</dbReference>
<keyword evidence="3" id="KW-0489">Methyltransferase</keyword>
<evidence type="ECO:0000256" key="1">
    <source>
        <dbReference type="ARBA" id="ARBA00004304"/>
    </source>
</evidence>
<dbReference type="Proteomes" id="UP000051574">
    <property type="component" value="Unassembled WGS sequence"/>
</dbReference>
<dbReference type="GO" id="GO:0016279">
    <property type="term" value="F:protein-lysine N-methyltransferase activity"/>
    <property type="evidence" value="ECO:0007669"/>
    <property type="project" value="InterPro"/>
</dbReference>
<evidence type="ECO:0000256" key="8">
    <source>
        <dbReference type="ARBA" id="ARBA00023128"/>
    </source>
</evidence>
<evidence type="ECO:0000313" key="13">
    <source>
        <dbReference type="EMBL" id="KRT84081.1"/>
    </source>
</evidence>
<keyword evidence="5" id="KW-0949">S-adenosyl-L-methionine</keyword>
<dbReference type="Gene3D" id="3.40.50.150">
    <property type="entry name" value="Vaccinia Virus protein VP39"/>
    <property type="match status" value="1"/>
</dbReference>
<dbReference type="InterPro" id="IPR029063">
    <property type="entry name" value="SAM-dependent_MTases_sf"/>
</dbReference>
<protein>
    <recommendedName>
        <fullName evidence="10">ATP synthase subunit C lysine N-methyltransferase</fullName>
    </recommendedName>
    <alternativeName>
        <fullName evidence="11">Protein N-lysine methyltransferase FAM173B</fullName>
    </alternativeName>
</protein>
<comment type="caution">
    <text evidence="13">The sequence shown here is derived from an EMBL/GenBank/DDBJ whole genome shotgun (WGS) entry which is preliminary data.</text>
</comment>
<keyword evidence="6 12" id="KW-0812">Transmembrane</keyword>
<comment type="similarity">
    <text evidence="2">Belongs to the ANT/ATPSC lysine N-methyltransferase family.</text>
</comment>
<dbReference type="GO" id="GO:0031966">
    <property type="term" value="C:mitochondrial membrane"/>
    <property type="evidence" value="ECO:0007669"/>
    <property type="project" value="UniProtKB-SubCell"/>
</dbReference>
<evidence type="ECO:0000256" key="12">
    <source>
        <dbReference type="SAM" id="Phobius"/>
    </source>
</evidence>
<evidence type="ECO:0000256" key="11">
    <source>
        <dbReference type="ARBA" id="ARBA00078098"/>
    </source>
</evidence>
<gene>
    <name evidence="13" type="ORF">AMK59_1133</name>
</gene>
<keyword evidence="7 12" id="KW-1133">Transmembrane helix</keyword>
<keyword evidence="9 12" id="KW-0472">Membrane</keyword>
<accession>A0A0T6B9Q8</accession>
<dbReference type="InterPro" id="IPR026170">
    <property type="entry name" value="FAM173A/B"/>
</dbReference>
<evidence type="ECO:0000256" key="3">
    <source>
        <dbReference type="ARBA" id="ARBA00022603"/>
    </source>
</evidence>